<feature type="compositionally biased region" description="Low complexity" evidence="1">
    <location>
        <begin position="564"/>
        <end position="607"/>
    </location>
</feature>
<evidence type="ECO:0000313" key="2">
    <source>
        <dbReference type="EMBL" id="GJJ74283.1"/>
    </source>
</evidence>
<feature type="region of interest" description="Disordered" evidence="1">
    <location>
        <begin position="1"/>
        <end position="31"/>
    </location>
</feature>
<dbReference type="Proteomes" id="UP000827284">
    <property type="component" value="Unassembled WGS sequence"/>
</dbReference>
<comment type="caution">
    <text evidence="2">The sequence shown here is derived from an EMBL/GenBank/DDBJ whole genome shotgun (WGS) entry which is preliminary data.</text>
</comment>
<name>A0A9P3HDD3_9FUNG</name>
<feature type="compositionally biased region" description="Low complexity" evidence="1">
    <location>
        <begin position="395"/>
        <end position="419"/>
    </location>
</feature>
<feature type="compositionally biased region" description="Low complexity" evidence="1">
    <location>
        <begin position="217"/>
        <end position="227"/>
    </location>
</feature>
<evidence type="ECO:0000313" key="3">
    <source>
        <dbReference type="Proteomes" id="UP000827284"/>
    </source>
</evidence>
<dbReference type="OrthoDB" id="2427449at2759"/>
<dbReference type="EMBL" id="BQFW01000008">
    <property type="protein sequence ID" value="GJJ74283.1"/>
    <property type="molecule type" value="Genomic_DNA"/>
</dbReference>
<dbReference type="AlphaFoldDB" id="A0A9P3HDD3"/>
<feature type="region of interest" description="Disordered" evidence="1">
    <location>
        <begin position="727"/>
        <end position="942"/>
    </location>
</feature>
<evidence type="ECO:0000256" key="1">
    <source>
        <dbReference type="SAM" id="MobiDB-lite"/>
    </source>
</evidence>
<sequence length="942" mass="98208">MNRDRPSTQVMDPVSSSSSSSGHSQEASTAGLSKIEAMALLLKQKVAGSSSKPQRVPNKINHPWALSTSSRSSSFPSPTSSSSSTPTTPTGSSSSILKGSPFYSNKNNSSSGTSPPASLSPSVGGMLTATGATSSNSKKESSIKAMIAAREDPSLSCNKMAPPTTQPGPAPQRREARGVPGPGMTKVQLGSGGRGSQSPPGPITTTSTTAQDQGGRTTPPSSSSSTPVVEQYPPSPREMNEDRSTLATDPLSTPKQLMTVVGAIESDINLGYKETGSSSRDDGPPSVLGSATPTEATSSPTNAATTTESTASTTISTKASRRRNAGEALVPSQFAANAPPVLTFSTSSSSLAASVTKALSGEDTAELSTGKEADVVIQVKTETAVPSSITPPQAPSSSLSPISDSSKSPTEKSSLSSKPSSPPSTTPTVPISDSTTPLLKRPSVTARRHTTASSSSSSSLLSGGLHSHSYSSQMPSPPTGHQPMSLVNPTLRQLQTPQIPLNLVQARILQQEEQKRRDEELAKIPITANLRTVKKIQAILVSSDDEDDDKDTAADKRKRREEAAAAMSGSGSGLLSPEGLSSKSSSSSLSSTGSRPRSKTATATSASSVLVSTLHGYHKQRGDRNHVEPVAIPKRLADQVEHILGRKLAGKGSVLDEREKEREEEEARKAAEPLPPIVLGRARKRAVTSAHIQNLVSSWDHKVEEAKETTTEAEKIRLFLEARSTAHAELPKPKTPLTASELLAPLPPLPPPPPMSEQTLGEGMRRKGGRHVKGASSASVSSTSSRFGSTSGYSILSASALSSSSKSPSSTSSSPTMSDASVAKSALVRQSSRSKSKPKIQIEGQEDDLETKESGSGSGPTSPLGNQQQDQERREATTSRSKVSKLAKSKEEETKRSGALLVNKAVTSRPRRAGVRMPASSTGPNSMEELTTATTANMQETE</sequence>
<feature type="compositionally biased region" description="Basic and acidic residues" evidence="1">
    <location>
        <begin position="551"/>
        <end position="563"/>
    </location>
</feature>
<accession>A0A9P3HDD3</accession>
<feature type="compositionally biased region" description="Pro residues" evidence="1">
    <location>
        <begin position="745"/>
        <end position="755"/>
    </location>
</feature>
<proteinExistence type="predicted"/>
<feature type="region of interest" description="Disordered" evidence="1">
    <location>
        <begin position="272"/>
        <end position="340"/>
    </location>
</feature>
<feature type="region of interest" description="Disordered" evidence="1">
    <location>
        <begin position="543"/>
        <end position="607"/>
    </location>
</feature>
<feature type="region of interest" description="Disordered" evidence="1">
    <location>
        <begin position="46"/>
        <end position="259"/>
    </location>
</feature>
<feature type="compositionally biased region" description="Polar residues" evidence="1">
    <location>
        <begin position="245"/>
        <end position="256"/>
    </location>
</feature>
<keyword evidence="3" id="KW-1185">Reference proteome</keyword>
<feature type="compositionally biased region" description="Low complexity" evidence="1">
    <location>
        <begin position="109"/>
        <end position="122"/>
    </location>
</feature>
<reference evidence="2" key="2">
    <citation type="journal article" date="2022" name="Microbiol. Resour. Announc.">
        <title>Whole-Genome Sequence of Entomortierella parvispora E1425, a Mucoromycotan Fungus Associated with Burkholderiaceae-Related Endosymbiotic Bacteria.</title>
        <authorList>
            <person name="Herlambang A."/>
            <person name="Guo Y."/>
            <person name="Takashima Y."/>
            <person name="Narisawa K."/>
            <person name="Ohta H."/>
            <person name="Nishizawa T."/>
        </authorList>
    </citation>
    <scope>NUCLEOTIDE SEQUENCE</scope>
    <source>
        <strain evidence="2">E1425</strain>
    </source>
</reference>
<feature type="region of interest" description="Disordered" evidence="1">
    <location>
        <begin position="355"/>
        <end position="374"/>
    </location>
</feature>
<feature type="compositionally biased region" description="Low complexity" evidence="1">
    <location>
        <begin position="67"/>
        <end position="95"/>
    </location>
</feature>
<organism evidence="2 3">
    <name type="scientific">Entomortierella parvispora</name>
    <dbReference type="NCBI Taxonomy" id="205924"/>
    <lineage>
        <taxon>Eukaryota</taxon>
        <taxon>Fungi</taxon>
        <taxon>Fungi incertae sedis</taxon>
        <taxon>Mucoromycota</taxon>
        <taxon>Mortierellomycotina</taxon>
        <taxon>Mortierellomycetes</taxon>
        <taxon>Mortierellales</taxon>
        <taxon>Mortierellaceae</taxon>
        <taxon>Entomortierella</taxon>
    </lineage>
</organism>
<feature type="compositionally biased region" description="Low complexity" evidence="1">
    <location>
        <begin position="453"/>
        <end position="472"/>
    </location>
</feature>
<gene>
    <name evidence="2" type="ORF">EMPS_06641</name>
</gene>
<feature type="compositionally biased region" description="Low complexity" evidence="1">
    <location>
        <begin position="426"/>
        <end position="437"/>
    </location>
</feature>
<feature type="compositionally biased region" description="Polar residues" evidence="1">
    <location>
        <begin position="919"/>
        <end position="942"/>
    </location>
</feature>
<feature type="compositionally biased region" description="Polar residues" evidence="1">
    <location>
        <begin position="22"/>
        <end position="31"/>
    </location>
</feature>
<protein>
    <submittedName>
        <fullName evidence="2">Uncharacterized protein</fullName>
    </submittedName>
</protein>
<reference evidence="2" key="1">
    <citation type="submission" date="2021-11" db="EMBL/GenBank/DDBJ databases">
        <authorList>
            <person name="Herlambang A."/>
            <person name="Guo Y."/>
            <person name="Takashima Y."/>
            <person name="Nishizawa T."/>
        </authorList>
    </citation>
    <scope>NUCLEOTIDE SEQUENCE</scope>
    <source>
        <strain evidence="2">E1425</strain>
    </source>
</reference>
<feature type="compositionally biased region" description="Low complexity" evidence="1">
    <location>
        <begin position="290"/>
        <end position="318"/>
    </location>
</feature>
<feature type="compositionally biased region" description="Low complexity" evidence="1">
    <location>
        <begin position="775"/>
        <end position="823"/>
    </location>
</feature>
<feature type="region of interest" description="Disordered" evidence="1">
    <location>
        <begin position="382"/>
        <end position="493"/>
    </location>
</feature>